<dbReference type="EMBL" id="CABPSK010000004">
    <property type="protein sequence ID" value="VVE37404.1"/>
    <property type="molecule type" value="Genomic_DNA"/>
</dbReference>
<dbReference type="Pfam" id="PF06048">
    <property type="entry name" value="DUF927"/>
    <property type="match status" value="1"/>
</dbReference>
<sequence>MTLSHKPKRIGGEEPHSYFRKPRPKTKPKSTSRQAVGKSSRVSSRSQAGEANVRDGRGEMLPSGMKLVRTVVDADGGRPAYELDVPALHGARKRIEVPYELANKPGKLIDHLITLGVKVDQESAAAVAKYLAAQPERAVCFRTIHEGWQRIGGDEAYVYGDEAFRSSGASLAVTHLAQFPRRAKKGSRKQWESIVHMCKGNPLLLASLCAGFASALLHPLNHAPFGVSIVGRSSTGKTTALRLVKALFDAPVSMATWAGTESGVEALAATHAHLPLVLDEIGQAAPRVLSDAAYRLMNGTGKLRAHSDGTLAAGNFMTSVVITSGEESIVERIGQARHPTKLGQFARFITLAADYEHGAFANLHGRPNGASFAKSLNDSAYETHGVAWGDFVSYLCRHLSKIKAVHIANDRKVKASLVEGTNIDMSDGICARVVGNFSLLYRAGSVAHQAGVFPVDEAEIRSALCQLLNTWHLNYQQHLRSPREAILDDVRSFVQKHRHDFPDWSSYTDPNQKTAIGFTYPQRDGSKSYAIFKWAFEELEKKHGRAALHDALIDKGWLAPGSDNRPTQQLRLLRGAGRVSMYVIRKSAVMDQ</sequence>
<organism evidence="3 4">
    <name type="scientific">Pandoraea pneumonica</name>
    <dbReference type="NCBI Taxonomy" id="2508299"/>
    <lineage>
        <taxon>Bacteria</taxon>
        <taxon>Pseudomonadati</taxon>
        <taxon>Pseudomonadota</taxon>
        <taxon>Betaproteobacteria</taxon>
        <taxon>Burkholderiales</taxon>
        <taxon>Burkholderiaceae</taxon>
        <taxon>Pandoraea</taxon>
    </lineage>
</organism>
<proteinExistence type="predicted"/>
<dbReference type="Proteomes" id="UP000366945">
    <property type="component" value="Unassembled WGS sequence"/>
</dbReference>
<protein>
    <recommendedName>
        <fullName evidence="2">DUF927 domain-containing protein</fullName>
    </recommendedName>
</protein>
<accession>A0A5E4XM85</accession>
<keyword evidence="4" id="KW-1185">Reference proteome</keyword>
<gene>
    <name evidence="3" type="ORF">PPN31114_03978</name>
</gene>
<dbReference type="OrthoDB" id="784829at2"/>
<evidence type="ECO:0000313" key="3">
    <source>
        <dbReference type="EMBL" id="VVE37404.1"/>
    </source>
</evidence>
<feature type="compositionally biased region" description="Basic residues" evidence="1">
    <location>
        <begin position="18"/>
        <end position="30"/>
    </location>
</feature>
<evidence type="ECO:0000313" key="4">
    <source>
        <dbReference type="Proteomes" id="UP000366945"/>
    </source>
</evidence>
<dbReference type="InterPro" id="IPR009270">
    <property type="entry name" value="DUF927"/>
</dbReference>
<evidence type="ECO:0000256" key="1">
    <source>
        <dbReference type="SAM" id="MobiDB-lite"/>
    </source>
</evidence>
<evidence type="ECO:0000259" key="2">
    <source>
        <dbReference type="Pfam" id="PF06048"/>
    </source>
</evidence>
<dbReference type="AlphaFoldDB" id="A0A5E4XM85"/>
<feature type="domain" description="DUF927" evidence="2">
    <location>
        <begin position="70"/>
        <end position="311"/>
    </location>
</feature>
<dbReference type="RefSeq" id="WP_150681221.1">
    <property type="nucleotide sequence ID" value="NZ_CABPSK010000004.1"/>
</dbReference>
<feature type="region of interest" description="Disordered" evidence="1">
    <location>
        <begin position="1"/>
        <end position="60"/>
    </location>
</feature>
<name>A0A5E4XM85_9BURK</name>
<feature type="compositionally biased region" description="Polar residues" evidence="1">
    <location>
        <begin position="40"/>
        <end position="49"/>
    </location>
</feature>
<reference evidence="3 4" key="1">
    <citation type="submission" date="2019-08" db="EMBL/GenBank/DDBJ databases">
        <authorList>
            <person name="Peeters C."/>
        </authorList>
    </citation>
    <scope>NUCLEOTIDE SEQUENCE [LARGE SCALE GENOMIC DNA]</scope>
    <source>
        <strain evidence="3 4">LMG 31114</strain>
    </source>
</reference>
<dbReference type="GeneID" id="300405971"/>